<feature type="domain" description="DUF4283" evidence="2">
    <location>
        <begin position="93"/>
        <end position="168"/>
    </location>
</feature>
<dbReference type="AlphaFoldDB" id="A0AAE2CJN0"/>
<comment type="caution">
    <text evidence="3">The sequence shown here is derived from an EMBL/GenBank/DDBJ whole genome shotgun (WGS) entry which is preliminary data.</text>
</comment>
<proteinExistence type="predicted"/>
<reference evidence="3" key="1">
    <citation type="submission" date="2020-06" db="EMBL/GenBank/DDBJ databases">
        <authorList>
            <person name="Li T."/>
            <person name="Hu X."/>
            <person name="Zhang T."/>
            <person name="Song X."/>
            <person name="Zhang H."/>
            <person name="Dai N."/>
            <person name="Sheng W."/>
            <person name="Hou X."/>
            <person name="Wei L."/>
        </authorList>
    </citation>
    <scope>NUCLEOTIDE SEQUENCE</scope>
    <source>
        <strain evidence="3">3651</strain>
        <tissue evidence="3">Leaf</tissue>
    </source>
</reference>
<gene>
    <name evidence="3" type="ORF">Salat_1657300</name>
</gene>
<evidence type="ECO:0000256" key="1">
    <source>
        <dbReference type="SAM" id="MobiDB-lite"/>
    </source>
</evidence>
<organism evidence="3 4">
    <name type="scientific">Sesamum alatum</name>
    <dbReference type="NCBI Taxonomy" id="300844"/>
    <lineage>
        <taxon>Eukaryota</taxon>
        <taxon>Viridiplantae</taxon>
        <taxon>Streptophyta</taxon>
        <taxon>Embryophyta</taxon>
        <taxon>Tracheophyta</taxon>
        <taxon>Spermatophyta</taxon>
        <taxon>Magnoliopsida</taxon>
        <taxon>eudicotyledons</taxon>
        <taxon>Gunneridae</taxon>
        <taxon>Pentapetalae</taxon>
        <taxon>asterids</taxon>
        <taxon>lamiids</taxon>
        <taxon>Lamiales</taxon>
        <taxon>Pedaliaceae</taxon>
        <taxon>Sesamum</taxon>
    </lineage>
</organism>
<evidence type="ECO:0000313" key="4">
    <source>
        <dbReference type="Proteomes" id="UP001293254"/>
    </source>
</evidence>
<dbReference type="PANTHER" id="PTHR31286">
    <property type="entry name" value="GLYCINE-RICH CELL WALL STRUCTURAL PROTEIN 1.8-LIKE"/>
    <property type="match status" value="1"/>
</dbReference>
<evidence type="ECO:0000259" key="2">
    <source>
        <dbReference type="Pfam" id="PF14111"/>
    </source>
</evidence>
<evidence type="ECO:0000313" key="3">
    <source>
        <dbReference type="EMBL" id="KAK4424637.1"/>
    </source>
</evidence>
<sequence>MEDWWRIVSAMKKPHHYRPLILRRRSYARLIPGVWSLISDLYFGCPSAGRHPPTSDYCPMVDDLQTLTEALSFFEMEQNSVMVPLGAWTGDTESEGFFLVGRLLSRRSYNFEALKNTLINSFNAIKGLDIRLIENERFLFKFAHTIDRKRVIDGGPWAFEKNLLVLKIVENDDDPASIDLDWVDFSVHVHGLPLGRMSRSMAEVIGNQLGKFQDIEQVSGGHIMKFCECQYEAGFDEKRDPLPFGPWLRATTPNFLRSRGVTNSHPPPSFVLRNQSELTQSDTPRRGPAIFQYMPTSQGQPSIPTQPQTSQMYLNIAPRSQPYNQTLLLHNPTTNTLPQTPANPTTPMDTSLPVHHTTSMHTIPLIPSNTSHNTIPPVAYTLLVPQPLHTPEPSPTIKHPLHQTLSDVPLVFSAATHSATTLSQSSSTTSRGRKKQAPRKVISITKKRKLIDETLDASESP</sequence>
<name>A0AAE2CJN0_9LAMI</name>
<protein>
    <recommendedName>
        <fullName evidence="2">DUF4283 domain-containing protein</fullName>
    </recommendedName>
</protein>
<keyword evidence="4" id="KW-1185">Reference proteome</keyword>
<feature type="compositionally biased region" description="Low complexity" evidence="1">
    <location>
        <begin position="418"/>
        <end position="430"/>
    </location>
</feature>
<accession>A0AAE2CJN0</accession>
<dbReference type="InterPro" id="IPR040256">
    <property type="entry name" value="At4g02000-like"/>
</dbReference>
<dbReference type="InterPro" id="IPR025558">
    <property type="entry name" value="DUF4283"/>
</dbReference>
<dbReference type="PANTHER" id="PTHR31286:SF153">
    <property type="entry name" value="DUF4283 DOMAIN PROTEIN"/>
    <property type="match status" value="1"/>
</dbReference>
<dbReference type="Proteomes" id="UP001293254">
    <property type="component" value="Unassembled WGS sequence"/>
</dbReference>
<reference evidence="3" key="2">
    <citation type="journal article" date="2024" name="Plant">
        <title>Genomic evolution and insights into agronomic trait innovations of Sesamum species.</title>
        <authorList>
            <person name="Miao H."/>
            <person name="Wang L."/>
            <person name="Qu L."/>
            <person name="Liu H."/>
            <person name="Sun Y."/>
            <person name="Le M."/>
            <person name="Wang Q."/>
            <person name="Wei S."/>
            <person name="Zheng Y."/>
            <person name="Lin W."/>
            <person name="Duan Y."/>
            <person name="Cao H."/>
            <person name="Xiong S."/>
            <person name="Wang X."/>
            <person name="Wei L."/>
            <person name="Li C."/>
            <person name="Ma Q."/>
            <person name="Ju M."/>
            <person name="Zhao R."/>
            <person name="Li G."/>
            <person name="Mu C."/>
            <person name="Tian Q."/>
            <person name="Mei H."/>
            <person name="Zhang T."/>
            <person name="Gao T."/>
            <person name="Zhang H."/>
        </authorList>
    </citation>
    <scope>NUCLEOTIDE SEQUENCE</scope>
    <source>
        <strain evidence="3">3651</strain>
    </source>
</reference>
<dbReference type="Pfam" id="PF14111">
    <property type="entry name" value="DUF4283"/>
    <property type="match status" value="1"/>
</dbReference>
<dbReference type="EMBL" id="JACGWO010000006">
    <property type="protein sequence ID" value="KAK4424637.1"/>
    <property type="molecule type" value="Genomic_DNA"/>
</dbReference>
<feature type="region of interest" description="Disordered" evidence="1">
    <location>
        <begin position="418"/>
        <end position="445"/>
    </location>
</feature>